<evidence type="ECO:0000256" key="1">
    <source>
        <dbReference type="ARBA" id="ARBA00004141"/>
    </source>
</evidence>
<comment type="subcellular location">
    <subcellularLocation>
        <location evidence="1">Membrane</location>
        <topology evidence="1">Multi-pass membrane protein</topology>
    </subcellularLocation>
</comment>
<dbReference type="Pfam" id="PF04387">
    <property type="entry name" value="PTPLA"/>
    <property type="match status" value="1"/>
</dbReference>
<evidence type="ECO:0000256" key="13">
    <source>
        <dbReference type="SAM" id="Phobius"/>
    </source>
</evidence>
<dbReference type="Proteomes" id="UP000078561">
    <property type="component" value="Unassembled WGS sequence"/>
</dbReference>
<proteinExistence type="inferred from homology"/>
<dbReference type="EC" id="4.2.1.134" evidence="4"/>
<comment type="pathway">
    <text evidence="2">Lipid metabolism; fatty acid biosynthesis.</text>
</comment>
<keyword evidence="5" id="KW-0444">Lipid biosynthesis</keyword>
<keyword evidence="15" id="KW-1185">Reference proteome</keyword>
<evidence type="ECO:0000256" key="8">
    <source>
        <dbReference type="ARBA" id="ARBA00022989"/>
    </source>
</evidence>
<dbReference type="InterPro" id="IPR007482">
    <property type="entry name" value="Tyr_Pase-like_PTPLA"/>
</dbReference>
<evidence type="ECO:0000256" key="10">
    <source>
        <dbReference type="ARBA" id="ARBA00023136"/>
    </source>
</evidence>
<name>A0A168LNP2_ABSGL</name>
<dbReference type="OrthoDB" id="46988at2759"/>
<evidence type="ECO:0000313" key="14">
    <source>
        <dbReference type="EMBL" id="SAL97179.1"/>
    </source>
</evidence>
<feature type="transmembrane region" description="Helical" evidence="13">
    <location>
        <begin position="162"/>
        <end position="182"/>
    </location>
</feature>
<evidence type="ECO:0000256" key="4">
    <source>
        <dbReference type="ARBA" id="ARBA00013122"/>
    </source>
</evidence>
<evidence type="ECO:0000256" key="9">
    <source>
        <dbReference type="ARBA" id="ARBA00023098"/>
    </source>
</evidence>
<evidence type="ECO:0000256" key="3">
    <source>
        <dbReference type="ARBA" id="ARBA00007811"/>
    </source>
</evidence>
<feature type="transmembrane region" description="Helical" evidence="13">
    <location>
        <begin position="98"/>
        <end position="118"/>
    </location>
</feature>
<dbReference type="GO" id="GO:0016020">
    <property type="term" value="C:membrane"/>
    <property type="evidence" value="ECO:0007669"/>
    <property type="project" value="UniProtKB-SubCell"/>
</dbReference>
<dbReference type="GO" id="GO:0102158">
    <property type="term" value="F:very-long-chain (3R)-3-hydroxyacyl-CoA dehydratase activity"/>
    <property type="evidence" value="ECO:0007669"/>
    <property type="project" value="UniProtKB-EC"/>
</dbReference>
<feature type="transmembrane region" description="Helical" evidence="13">
    <location>
        <begin position="28"/>
        <end position="52"/>
    </location>
</feature>
<keyword evidence="8 13" id="KW-1133">Transmembrane helix</keyword>
<dbReference type="GO" id="GO:0006633">
    <property type="term" value="P:fatty acid biosynthetic process"/>
    <property type="evidence" value="ECO:0007669"/>
    <property type="project" value="UniProtKB-UniPathway"/>
</dbReference>
<dbReference type="AlphaFoldDB" id="A0A168LNP2"/>
<dbReference type="EMBL" id="LT551602">
    <property type="protein sequence ID" value="SAL97179.1"/>
    <property type="molecule type" value="Genomic_DNA"/>
</dbReference>
<dbReference type="STRING" id="4829.A0A168LNP2"/>
<accession>A0A168LNP2</accession>
<reference evidence="14" key="1">
    <citation type="submission" date="2016-04" db="EMBL/GenBank/DDBJ databases">
        <authorList>
            <person name="Evans L.H."/>
            <person name="Alamgir A."/>
            <person name="Owens N."/>
            <person name="Weber N.D."/>
            <person name="Virtaneva K."/>
            <person name="Barbian K."/>
            <person name="Babar A."/>
            <person name="Rosenke K."/>
        </authorList>
    </citation>
    <scope>NUCLEOTIDE SEQUENCE [LARGE SCALE GENOMIC DNA]</scope>
    <source>
        <strain evidence="14">CBS 101.48</strain>
    </source>
</reference>
<keyword evidence="10 13" id="KW-0472">Membrane</keyword>
<keyword evidence="11" id="KW-0275">Fatty acid biosynthesis</keyword>
<evidence type="ECO:0000256" key="6">
    <source>
        <dbReference type="ARBA" id="ARBA00022692"/>
    </source>
</evidence>
<sequence>MTQPAKQVESTATSSTPGGLALQRRAHVLVYGLGAEGWVAVGLIVLLQWFLVDQGQWQGLPPGLQKIVYGVVIYSTLVDIAMSYSVDLLACAQALIRLYVTFGIVYLFPAVQSVQIVYPCMLVVWSLNKVVAYAYGAACSWCLDAKDIPAALTNARFSWFRFLYPVSVFLEVLMAYLAMPIAKEWNKTYSLVMVLGAFAYLPGMIPQALQKHVSGTKKVCATTIPGKEQMKHALPGASSQS</sequence>
<evidence type="ECO:0000256" key="7">
    <source>
        <dbReference type="ARBA" id="ARBA00022832"/>
    </source>
</evidence>
<keyword evidence="9" id="KW-0443">Lipid metabolism</keyword>
<evidence type="ECO:0000256" key="5">
    <source>
        <dbReference type="ARBA" id="ARBA00022516"/>
    </source>
</evidence>
<feature type="transmembrane region" description="Helical" evidence="13">
    <location>
        <begin position="189"/>
        <end position="209"/>
    </location>
</feature>
<evidence type="ECO:0000256" key="2">
    <source>
        <dbReference type="ARBA" id="ARBA00005194"/>
    </source>
</evidence>
<keyword evidence="7" id="KW-0276">Fatty acid metabolism</keyword>
<gene>
    <name evidence="14" type="primary">ABSGL_02650.1 scaffold 3684</name>
</gene>
<evidence type="ECO:0000256" key="11">
    <source>
        <dbReference type="ARBA" id="ARBA00023160"/>
    </source>
</evidence>
<keyword evidence="6 13" id="KW-0812">Transmembrane</keyword>
<feature type="transmembrane region" description="Helical" evidence="13">
    <location>
        <begin position="67"/>
        <end position="86"/>
    </location>
</feature>
<evidence type="ECO:0000256" key="12">
    <source>
        <dbReference type="ARBA" id="ARBA00023239"/>
    </source>
</evidence>
<dbReference type="InParanoid" id="A0A168LNP2"/>
<evidence type="ECO:0000313" key="15">
    <source>
        <dbReference type="Proteomes" id="UP000078561"/>
    </source>
</evidence>
<comment type="similarity">
    <text evidence="3">Belongs to the very long-chain fatty acids dehydratase HACD family.</text>
</comment>
<protein>
    <recommendedName>
        <fullName evidence="4">very-long-chain (3R)-3-hydroxyacyl-CoA dehydratase</fullName>
        <ecNumber evidence="4">4.2.1.134</ecNumber>
    </recommendedName>
</protein>
<dbReference type="UniPathway" id="UPA00094"/>
<keyword evidence="12" id="KW-0456">Lyase</keyword>
<organism evidence="14">
    <name type="scientific">Absidia glauca</name>
    <name type="common">Pin mould</name>
    <dbReference type="NCBI Taxonomy" id="4829"/>
    <lineage>
        <taxon>Eukaryota</taxon>
        <taxon>Fungi</taxon>
        <taxon>Fungi incertae sedis</taxon>
        <taxon>Mucoromycota</taxon>
        <taxon>Mucoromycotina</taxon>
        <taxon>Mucoromycetes</taxon>
        <taxon>Mucorales</taxon>
        <taxon>Cunninghamellaceae</taxon>
        <taxon>Absidia</taxon>
    </lineage>
</organism>